<reference evidence="3" key="1">
    <citation type="submission" date="2021-11" db="EMBL/GenBank/DDBJ databases">
        <authorList>
            <person name="Rodrigo-Torres L."/>
            <person name="Arahal R. D."/>
            <person name="Lucena T."/>
        </authorList>
    </citation>
    <scope>NUCLEOTIDE SEQUENCE</scope>
    <source>
        <strain evidence="3">CECT 7928</strain>
    </source>
</reference>
<gene>
    <name evidence="3" type="primary">mshA_1</name>
    <name evidence="3" type="ORF">VMF7928_00237</name>
</gene>
<dbReference type="InterPro" id="IPR028098">
    <property type="entry name" value="Glyco_trans_4-like_N"/>
</dbReference>
<dbReference type="PANTHER" id="PTHR12526:SF634">
    <property type="entry name" value="BLL3361 PROTEIN"/>
    <property type="match status" value="1"/>
</dbReference>
<dbReference type="RefSeq" id="WP_237359645.1">
    <property type="nucleotide sequence ID" value="NZ_CAKLDM010000001.1"/>
</dbReference>
<dbReference type="InterPro" id="IPR001296">
    <property type="entry name" value="Glyco_trans_1"/>
</dbReference>
<dbReference type="EC" id="2.4.1.250" evidence="3"/>
<proteinExistence type="predicted"/>
<accession>A0ABM8ZYW0</accession>
<comment type="caution">
    <text evidence="3">The sequence shown here is derived from an EMBL/GenBank/DDBJ whole genome shotgun (WGS) entry which is preliminary data.</text>
</comment>
<sequence>MKQNEMVKNFKIVHVVQHLAPGGIETLALDLIRFAASNAQVLVLSLEGEKQQAIANWPKLKAFSDNIMFLEKKSGVQPDIVLTLAKIFSTIKPDTVHTHHIGPLLYAGAAALISGVPCRIHTEHDVWHLSNKKHVKIQKMALKAVKPVLVGDADYVSKALKSQFDYHNTVTIKNGIDCEKFRPGCQKNARLKFGLPLSARIIGCAGRIEKVKGQDVMIKALSRLPAHVTLAIAGHGSEVDNLKSLAKKLAVEDRVIFLGLVEDMASFYQALDLFCLPSRMEGFPLSSLEAQACNIRAVVSDVGACKETLCPKTGKHFEVNNSAELAEIIFETLETPLAFLPREFVLGQHDVRHMVDAYQSIMSEALSC</sequence>
<dbReference type="GO" id="GO:0102710">
    <property type="term" value="F:D-inositol-3-phosphate glycosyltransferase activity"/>
    <property type="evidence" value="ECO:0007669"/>
    <property type="project" value="UniProtKB-EC"/>
</dbReference>
<protein>
    <submittedName>
        <fullName evidence="3">D-inositol-3-phosphate glycosyltransferase</fullName>
        <ecNumber evidence="3">2.4.1.250</ecNumber>
    </submittedName>
</protein>
<dbReference type="Pfam" id="PF00534">
    <property type="entry name" value="Glycos_transf_1"/>
    <property type="match status" value="1"/>
</dbReference>
<feature type="domain" description="Glycosyltransferase subfamily 4-like N-terminal" evidence="2">
    <location>
        <begin position="21"/>
        <end position="179"/>
    </location>
</feature>
<evidence type="ECO:0000259" key="2">
    <source>
        <dbReference type="Pfam" id="PF13439"/>
    </source>
</evidence>
<dbReference type="Proteomes" id="UP000838748">
    <property type="component" value="Unassembled WGS sequence"/>
</dbReference>
<evidence type="ECO:0000313" key="3">
    <source>
        <dbReference type="EMBL" id="CAH0536143.1"/>
    </source>
</evidence>
<dbReference type="SUPFAM" id="SSF53756">
    <property type="entry name" value="UDP-Glycosyltransferase/glycogen phosphorylase"/>
    <property type="match status" value="1"/>
</dbReference>
<name>A0ABM8ZYW0_9VIBR</name>
<keyword evidence="4" id="KW-1185">Reference proteome</keyword>
<keyword evidence="3" id="KW-0808">Transferase</keyword>
<evidence type="ECO:0000313" key="4">
    <source>
        <dbReference type="Proteomes" id="UP000838748"/>
    </source>
</evidence>
<feature type="domain" description="Glycosyl transferase family 1" evidence="1">
    <location>
        <begin position="190"/>
        <end position="335"/>
    </location>
</feature>
<dbReference type="EMBL" id="CAKLDM010000001">
    <property type="protein sequence ID" value="CAH0536143.1"/>
    <property type="molecule type" value="Genomic_DNA"/>
</dbReference>
<dbReference type="Gene3D" id="3.40.50.2000">
    <property type="entry name" value="Glycogen Phosphorylase B"/>
    <property type="match status" value="2"/>
</dbReference>
<dbReference type="Pfam" id="PF13439">
    <property type="entry name" value="Glyco_transf_4"/>
    <property type="match status" value="1"/>
</dbReference>
<keyword evidence="3" id="KW-0328">Glycosyltransferase</keyword>
<dbReference type="PANTHER" id="PTHR12526">
    <property type="entry name" value="GLYCOSYLTRANSFERASE"/>
    <property type="match status" value="1"/>
</dbReference>
<evidence type="ECO:0000259" key="1">
    <source>
        <dbReference type="Pfam" id="PF00534"/>
    </source>
</evidence>
<organism evidence="3 4">
    <name type="scientific">Vibrio marisflavi CECT 7928</name>
    <dbReference type="NCBI Taxonomy" id="634439"/>
    <lineage>
        <taxon>Bacteria</taxon>
        <taxon>Pseudomonadati</taxon>
        <taxon>Pseudomonadota</taxon>
        <taxon>Gammaproteobacteria</taxon>
        <taxon>Vibrionales</taxon>
        <taxon>Vibrionaceae</taxon>
        <taxon>Vibrio</taxon>
    </lineage>
</organism>